<dbReference type="FunFam" id="2.60.120.590:FF:000004">
    <property type="entry name" value="DNA oxidative demethylase ALKBH2"/>
    <property type="match status" value="1"/>
</dbReference>
<proteinExistence type="predicted"/>
<dbReference type="InterPro" id="IPR027450">
    <property type="entry name" value="AlkB-like"/>
</dbReference>
<dbReference type="SUPFAM" id="SSF51197">
    <property type="entry name" value="Clavaminate synthase-like"/>
    <property type="match status" value="1"/>
</dbReference>
<dbReference type="Gene3D" id="2.60.120.590">
    <property type="entry name" value="Alpha-ketoglutarate-dependent dioxygenase AlkB-like"/>
    <property type="match status" value="1"/>
</dbReference>
<evidence type="ECO:0000256" key="3">
    <source>
        <dbReference type="ARBA" id="ARBA00022763"/>
    </source>
</evidence>
<dbReference type="KEGG" id="apel:CA267_006030"/>
<evidence type="ECO:0000259" key="9">
    <source>
        <dbReference type="PROSITE" id="PS51471"/>
    </source>
</evidence>
<name>A0A6M4MB25_9ALTE</name>
<dbReference type="PROSITE" id="PS51471">
    <property type="entry name" value="FE2OG_OXY"/>
    <property type="match status" value="1"/>
</dbReference>
<keyword evidence="6" id="KW-0560">Oxidoreductase</keyword>
<evidence type="ECO:0000256" key="8">
    <source>
        <dbReference type="ARBA" id="ARBA00023204"/>
    </source>
</evidence>
<dbReference type="AlphaFoldDB" id="A0A6M4MB25"/>
<dbReference type="GO" id="GO:0046872">
    <property type="term" value="F:metal ion binding"/>
    <property type="evidence" value="ECO:0007669"/>
    <property type="project" value="UniProtKB-KW"/>
</dbReference>
<evidence type="ECO:0000256" key="2">
    <source>
        <dbReference type="ARBA" id="ARBA00022723"/>
    </source>
</evidence>
<dbReference type="GO" id="GO:0016787">
    <property type="term" value="F:hydrolase activity"/>
    <property type="evidence" value="ECO:0007669"/>
    <property type="project" value="UniProtKB-ARBA"/>
</dbReference>
<dbReference type="RefSeq" id="WP_075608324.1">
    <property type="nucleotide sequence ID" value="NZ_CP052766.1"/>
</dbReference>
<accession>A0A6M4MB25</accession>
<dbReference type="GO" id="GO:0051213">
    <property type="term" value="F:dioxygenase activity"/>
    <property type="evidence" value="ECO:0007669"/>
    <property type="project" value="UniProtKB-KW"/>
</dbReference>
<keyword evidence="7" id="KW-0408">Iron</keyword>
<evidence type="ECO:0000256" key="4">
    <source>
        <dbReference type="ARBA" id="ARBA00022842"/>
    </source>
</evidence>
<dbReference type="GO" id="GO:0006307">
    <property type="term" value="P:DNA alkylation repair"/>
    <property type="evidence" value="ECO:0007669"/>
    <property type="project" value="InterPro"/>
</dbReference>
<keyword evidence="3" id="KW-0227">DNA damage</keyword>
<comment type="cofactor">
    <cofactor evidence="1">
        <name>Fe(2+)</name>
        <dbReference type="ChEBI" id="CHEBI:29033"/>
    </cofactor>
</comment>
<keyword evidence="11" id="KW-1185">Reference proteome</keyword>
<keyword evidence="5 10" id="KW-0223">Dioxygenase</keyword>
<reference evidence="11" key="1">
    <citation type="submission" date="2014-12" db="EMBL/GenBank/DDBJ databases">
        <title>Complete genome sequence of a multi-drug resistant Klebsiella pneumoniae.</title>
        <authorList>
            <person name="Hua X."/>
            <person name="Chen Q."/>
            <person name="Li X."/>
            <person name="Feng Y."/>
            <person name="Ruan Z."/>
            <person name="Yu Y."/>
        </authorList>
    </citation>
    <scope>NUCLEOTIDE SEQUENCE [LARGE SCALE GENOMIC DNA]</scope>
    <source>
        <strain evidence="11">5.12</strain>
    </source>
</reference>
<reference evidence="10 11" key="2">
    <citation type="submission" date="2020-04" db="EMBL/GenBank/DDBJ databases">
        <title>Complete genome sequence of Alteromonas pelagimontana 5.12T.</title>
        <authorList>
            <person name="Sinha R.K."/>
            <person name="Krishnan K.P."/>
            <person name="Kurian J.P."/>
        </authorList>
    </citation>
    <scope>NUCLEOTIDE SEQUENCE [LARGE SCALE GENOMIC DNA]</scope>
    <source>
        <strain evidence="10 11">5.12</strain>
    </source>
</reference>
<sequence length="212" mass="24283">MQLNLFLPQADTASQPTFLPLPDAEVAYYSNWIKASEADQLRQQLEAELPWRQDTIKLFGKAVKIPRLQSWHGEESCVYTYSGLTMRPHPWHPVLLMLKKRCSKVTHTPFNSALANWYRHGQDSMGMHADDEPELGTEPTIASVSLGHARPFIFKHRYSGEKYVKLLEHGSLLIMAGKTQQYYTHGIAKTAKPIDGRINLTFRYINSREAEK</sequence>
<evidence type="ECO:0000256" key="5">
    <source>
        <dbReference type="ARBA" id="ARBA00022964"/>
    </source>
</evidence>
<keyword evidence="8" id="KW-0234">DNA repair</keyword>
<dbReference type="EMBL" id="CP052766">
    <property type="protein sequence ID" value="QJR80363.1"/>
    <property type="molecule type" value="Genomic_DNA"/>
</dbReference>
<keyword evidence="2" id="KW-0479">Metal-binding</keyword>
<evidence type="ECO:0000313" key="10">
    <source>
        <dbReference type="EMBL" id="QJR80363.1"/>
    </source>
</evidence>
<evidence type="ECO:0000256" key="1">
    <source>
        <dbReference type="ARBA" id="ARBA00001954"/>
    </source>
</evidence>
<organism evidence="10 11">
    <name type="scientific">Alteromonas pelagimontana</name>
    <dbReference type="NCBI Taxonomy" id="1858656"/>
    <lineage>
        <taxon>Bacteria</taxon>
        <taxon>Pseudomonadati</taxon>
        <taxon>Pseudomonadota</taxon>
        <taxon>Gammaproteobacteria</taxon>
        <taxon>Alteromonadales</taxon>
        <taxon>Alteromonadaceae</taxon>
        <taxon>Alteromonas/Salinimonas group</taxon>
        <taxon>Alteromonas</taxon>
    </lineage>
</organism>
<dbReference type="Proteomes" id="UP000219285">
    <property type="component" value="Chromosome"/>
</dbReference>
<dbReference type="GO" id="GO:0140097">
    <property type="term" value="F:catalytic activity, acting on DNA"/>
    <property type="evidence" value="ECO:0007669"/>
    <property type="project" value="UniProtKB-ARBA"/>
</dbReference>
<evidence type="ECO:0000313" key="11">
    <source>
        <dbReference type="Proteomes" id="UP000219285"/>
    </source>
</evidence>
<feature type="domain" description="Fe2OG dioxygenase" evidence="9">
    <location>
        <begin position="109"/>
        <end position="206"/>
    </location>
</feature>
<dbReference type="PANTHER" id="PTHR31212">
    <property type="entry name" value="ALPHA-KETOGLUTARATE-DEPENDENT DIOXYGENASE ALKB HOMOLOG 3"/>
    <property type="match status" value="1"/>
</dbReference>
<evidence type="ECO:0000256" key="7">
    <source>
        <dbReference type="ARBA" id="ARBA00023004"/>
    </source>
</evidence>
<gene>
    <name evidence="10" type="ORF">CA267_006030</name>
</gene>
<keyword evidence="4" id="KW-0460">Magnesium</keyword>
<dbReference type="InterPro" id="IPR005123">
    <property type="entry name" value="Oxoglu/Fe-dep_dioxygenase_dom"/>
</dbReference>
<dbReference type="GO" id="GO:0016705">
    <property type="term" value="F:oxidoreductase activity, acting on paired donors, with incorporation or reduction of molecular oxygen"/>
    <property type="evidence" value="ECO:0007669"/>
    <property type="project" value="UniProtKB-ARBA"/>
</dbReference>
<dbReference type="InterPro" id="IPR032854">
    <property type="entry name" value="ALKBH3"/>
</dbReference>
<evidence type="ECO:0000256" key="6">
    <source>
        <dbReference type="ARBA" id="ARBA00023002"/>
    </source>
</evidence>
<dbReference type="GO" id="GO:0032451">
    <property type="term" value="F:demethylase activity"/>
    <property type="evidence" value="ECO:0007669"/>
    <property type="project" value="UniProtKB-ARBA"/>
</dbReference>
<dbReference type="OrthoDB" id="190276at2"/>
<dbReference type="Pfam" id="PF13532">
    <property type="entry name" value="2OG-FeII_Oxy_2"/>
    <property type="match status" value="1"/>
</dbReference>
<dbReference type="PANTHER" id="PTHR31212:SF4">
    <property type="entry name" value="ALPHA-KETOGLUTARATE-DEPENDENT DIOXYGENASE ALKB HOMOLOG 3"/>
    <property type="match status" value="1"/>
</dbReference>
<dbReference type="InterPro" id="IPR037151">
    <property type="entry name" value="AlkB-like_sf"/>
</dbReference>
<protein>
    <submittedName>
        <fullName evidence="10">Alpha-ketoglutarate-dependent dioxygenase AlkB</fullName>
    </submittedName>
</protein>